<keyword evidence="3 10" id="KW-0444">Lipid biosynthesis</keyword>
<evidence type="ECO:0000256" key="9">
    <source>
        <dbReference type="ARBA" id="ARBA00046608"/>
    </source>
</evidence>
<dbReference type="EC" id="2.3.1.274" evidence="8 10"/>
<dbReference type="SUPFAM" id="SSF53659">
    <property type="entry name" value="Isocitrate/Isopropylmalate dehydrogenase-like"/>
    <property type="match status" value="1"/>
</dbReference>
<proteinExistence type="inferred from homology"/>
<dbReference type="Proteomes" id="UP001171751">
    <property type="component" value="Unassembled WGS sequence"/>
</dbReference>
<dbReference type="PIRSF" id="PIRSF002465">
    <property type="entry name" value="Phsphlp_syn_PlsX"/>
    <property type="match status" value="1"/>
</dbReference>
<keyword evidence="6 10" id="KW-0594">Phospholipid biosynthesis</keyword>
<dbReference type="HAMAP" id="MF_00019">
    <property type="entry name" value="PlsX"/>
    <property type="match status" value="1"/>
</dbReference>
<keyword evidence="11" id="KW-0012">Acyltransferase</keyword>
<comment type="similarity">
    <text evidence="10">Belongs to the PlsX family.</text>
</comment>
<keyword evidence="7 10" id="KW-1208">Phospholipid metabolism</keyword>
<dbReference type="InterPro" id="IPR012281">
    <property type="entry name" value="Phospholipid_synth_PlsX-like"/>
</dbReference>
<dbReference type="NCBIfam" id="TIGR00182">
    <property type="entry name" value="plsX"/>
    <property type="match status" value="1"/>
</dbReference>
<evidence type="ECO:0000256" key="5">
    <source>
        <dbReference type="ARBA" id="ARBA00023098"/>
    </source>
</evidence>
<evidence type="ECO:0000313" key="11">
    <source>
        <dbReference type="EMBL" id="MDO5457889.1"/>
    </source>
</evidence>
<protein>
    <recommendedName>
        <fullName evidence="8 10">Phosphate acyltransferase</fullName>
        <ecNumber evidence="8 10">2.3.1.274</ecNumber>
    </recommendedName>
    <alternativeName>
        <fullName evidence="10">Acyl-ACP phosphotransacylase</fullName>
    </alternativeName>
    <alternativeName>
        <fullName evidence="10">Acyl-[acyl-carrier-protein]--phosphate acyltransferase</fullName>
    </alternativeName>
    <alternativeName>
        <fullName evidence="10">Phosphate-acyl-ACP acyltransferase</fullName>
    </alternativeName>
</protein>
<dbReference type="GO" id="GO:0043811">
    <property type="term" value="F:phosphate:acyl-[acyl carrier protein] acyltransferase activity"/>
    <property type="evidence" value="ECO:0007669"/>
    <property type="project" value="UniProtKB-UniRule"/>
</dbReference>
<evidence type="ECO:0000256" key="2">
    <source>
        <dbReference type="ARBA" id="ARBA00022490"/>
    </source>
</evidence>
<accession>A0AA43ZSI7</accession>
<dbReference type="PANTHER" id="PTHR30100">
    <property type="entry name" value="FATTY ACID/PHOSPHOLIPID SYNTHESIS PROTEIN PLSX"/>
    <property type="match status" value="1"/>
</dbReference>
<evidence type="ECO:0000256" key="7">
    <source>
        <dbReference type="ARBA" id="ARBA00023264"/>
    </source>
</evidence>
<evidence type="ECO:0000256" key="3">
    <source>
        <dbReference type="ARBA" id="ARBA00022516"/>
    </source>
</evidence>
<dbReference type="Gene3D" id="3.40.718.10">
    <property type="entry name" value="Isopropylmalate Dehydrogenase"/>
    <property type="match status" value="1"/>
</dbReference>
<evidence type="ECO:0000256" key="6">
    <source>
        <dbReference type="ARBA" id="ARBA00023209"/>
    </source>
</evidence>
<keyword evidence="5 10" id="KW-0443">Lipid metabolism</keyword>
<reference evidence="11" key="1">
    <citation type="submission" date="2023-07" db="EMBL/GenBank/DDBJ databases">
        <title>Between Cages and Wild: Unraveling the Impact of Captivity on Animal Microbiomes and Antimicrobial Resistance.</title>
        <authorList>
            <person name="Schmartz G.P."/>
            <person name="Rehner J."/>
            <person name="Schuff M.J."/>
            <person name="Becker S.L."/>
            <person name="Kravczyk M."/>
            <person name="Gurevich A."/>
            <person name="Francke R."/>
            <person name="Mueller R."/>
            <person name="Keller V."/>
            <person name="Keller A."/>
        </authorList>
    </citation>
    <scope>NUCLEOTIDE SEQUENCE</scope>
    <source>
        <strain evidence="11">S39M_St_73</strain>
    </source>
</reference>
<comment type="subunit">
    <text evidence="9 10">Homodimer. Probably interacts with PlsY.</text>
</comment>
<dbReference type="AlphaFoldDB" id="A0AA43ZSI7"/>
<evidence type="ECO:0000256" key="1">
    <source>
        <dbReference type="ARBA" id="ARBA00001232"/>
    </source>
</evidence>
<dbReference type="GO" id="GO:0008654">
    <property type="term" value="P:phospholipid biosynthetic process"/>
    <property type="evidence" value="ECO:0007669"/>
    <property type="project" value="UniProtKB-KW"/>
</dbReference>
<dbReference type="PANTHER" id="PTHR30100:SF1">
    <property type="entry name" value="PHOSPHATE ACYLTRANSFERASE"/>
    <property type="match status" value="1"/>
</dbReference>
<evidence type="ECO:0000256" key="4">
    <source>
        <dbReference type="ARBA" id="ARBA00022679"/>
    </source>
</evidence>
<dbReference type="InterPro" id="IPR003664">
    <property type="entry name" value="FA_synthesis"/>
</dbReference>
<dbReference type="GO" id="GO:0005737">
    <property type="term" value="C:cytoplasm"/>
    <property type="evidence" value="ECO:0007669"/>
    <property type="project" value="UniProtKB-SubCell"/>
</dbReference>
<sequence length="334" mass="36261">MINIALDAMGGSNAPKSTVEGALQAVKKFDDIQITLHGDREKILEVEENLPDRVIIEHTPQTLGETEQIFDALKEKRPVSIINAVESVKEGRCDGAVSAGSTGGVFVSALTLLGVIKGINRPAGLMHIPTFSKDNPTFVLIDVGTNADVKARNLNEFAVLGSHYAQSVQGKNSPKVALLSNGTEETKGDKIHKAAYQSLIENKEINFIGNVEPHGLLDGSIDVLVADGFSGNVYLKQHEEMSEQYSNEILKRVQGLDLDEESQKLISQEIILLKRQLATTRYGACLLSGLPSPVVITHGRSDAEAIATGVQQLREAIKSQYTQKSADYFENKNK</sequence>
<keyword evidence="2 10" id="KW-0963">Cytoplasm</keyword>
<comment type="function">
    <text evidence="10">Catalyzes the reversible formation of acyl-phosphate (acyl-PO(4)) from acyl-[acyl-carrier-protein] (acyl-ACP). This enzyme utilizes acyl-ACP as fatty acyl donor, but not acyl-CoA.</text>
</comment>
<keyword evidence="4 10" id="KW-0808">Transferase</keyword>
<comment type="pathway">
    <text evidence="10">Lipid metabolism; phospholipid metabolism.</text>
</comment>
<comment type="catalytic activity">
    <reaction evidence="1 10">
        <text>a fatty acyl-[ACP] + phosphate = an acyl phosphate + holo-[ACP]</text>
        <dbReference type="Rhea" id="RHEA:42292"/>
        <dbReference type="Rhea" id="RHEA-COMP:9685"/>
        <dbReference type="Rhea" id="RHEA-COMP:14125"/>
        <dbReference type="ChEBI" id="CHEBI:43474"/>
        <dbReference type="ChEBI" id="CHEBI:59918"/>
        <dbReference type="ChEBI" id="CHEBI:64479"/>
        <dbReference type="ChEBI" id="CHEBI:138651"/>
        <dbReference type="EC" id="2.3.1.274"/>
    </reaction>
</comment>
<comment type="caution">
    <text evidence="11">The sequence shown here is derived from an EMBL/GenBank/DDBJ whole genome shotgun (WGS) entry which is preliminary data.</text>
</comment>
<name>A0AA43ZSI7_9LACT</name>
<evidence type="ECO:0000256" key="8">
    <source>
        <dbReference type="ARBA" id="ARBA00024069"/>
    </source>
</evidence>
<dbReference type="Pfam" id="PF02504">
    <property type="entry name" value="FA_synthesis"/>
    <property type="match status" value="1"/>
</dbReference>
<evidence type="ECO:0000256" key="10">
    <source>
        <dbReference type="HAMAP-Rule" id="MF_00019"/>
    </source>
</evidence>
<dbReference type="EMBL" id="JAUNQW010000031">
    <property type="protein sequence ID" value="MDO5457889.1"/>
    <property type="molecule type" value="Genomic_DNA"/>
</dbReference>
<organism evidence="11 12">
    <name type="scientific">Atopococcus tabaci</name>
    <dbReference type="NCBI Taxonomy" id="269774"/>
    <lineage>
        <taxon>Bacteria</taxon>
        <taxon>Bacillati</taxon>
        <taxon>Bacillota</taxon>
        <taxon>Bacilli</taxon>
        <taxon>Lactobacillales</taxon>
        <taxon>Carnobacteriaceae</taxon>
        <taxon>Atopococcus</taxon>
    </lineage>
</organism>
<dbReference type="GO" id="GO:0006633">
    <property type="term" value="P:fatty acid biosynthetic process"/>
    <property type="evidence" value="ECO:0007669"/>
    <property type="project" value="UniProtKB-UniRule"/>
</dbReference>
<gene>
    <name evidence="10 11" type="primary">plsX</name>
    <name evidence="11" type="ORF">Q4F26_06025</name>
</gene>
<comment type="subcellular location">
    <subcellularLocation>
        <location evidence="10">Cytoplasm</location>
    </subcellularLocation>
    <text evidence="10">Associated with the membrane possibly through PlsY.</text>
</comment>
<keyword evidence="12" id="KW-1185">Reference proteome</keyword>
<evidence type="ECO:0000313" key="12">
    <source>
        <dbReference type="Proteomes" id="UP001171751"/>
    </source>
</evidence>